<keyword evidence="2" id="KW-1185">Reference proteome</keyword>
<accession>A0A843W8K2</accession>
<reference evidence="1" key="1">
    <citation type="submission" date="2017-07" db="EMBL/GenBank/DDBJ databases">
        <title>Taro Niue Genome Assembly and Annotation.</title>
        <authorList>
            <person name="Atibalentja N."/>
            <person name="Keating K."/>
            <person name="Fields C.J."/>
        </authorList>
    </citation>
    <scope>NUCLEOTIDE SEQUENCE</scope>
    <source>
        <strain evidence="1">Niue_2</strain>
        <tissue evidence="1">Leaf</tissue>
    </source>
</reference>
<sequence length="162" mass="17518">MSSASMEAAMAGADYTECGVDLVGDRVDAEAPPPPHLLLVHEQPEPVPTEGLLPFDGGWPCAEEEMKERGDMSVASTEALAMAGADYVKCGVDIGASEDDAHAPPPLHLLLPDDGLEEMFGEYCSTLLRDDGRLREQKMKEKLVAWSKAVANLVVREELHCR</sequence>
<proteinExistence type="predicted"/>
<dbReference type="EMBL" id="NMUH01003873">
    <property type="protein sequence ID" value="MQM07443.1"/>
    <property type="molecule type" value="Genomic_DNA"/>
</dbReference>
<organism evidence="1 2">
    <name type="scientific">Colocasia esculenta</name>
    <name type="common">Wild taro</name>
    <name type="synonym">Arum esculentum</name>
    <dbReference type="NCBI Taxonomy" id="4460"/>
    <lineage>
        <taxon>Eukaryota</taxon>
        <taxon>Viridiplantae</taxon>
        <taxon>Streptophyta</taxon>
        <taxon>Embryophyta</taxon>
        <taxon>Tracheophyta</taxon>
        <taxon>Spermatophyta</taxon>
        <taxon>Magnoliopsida</taxon>
        <taxon>Liliopsida</taxon>
        <taxon>Araceae</taxon>
        <taxon>Aroideae</taxon>
        <taxon>Colocasieae</taxon>
        <taxon>Colocasia</taxon>
    </lineage>
</organism>
<evidence type="ECO:0000313" key="2">
    <source>
        <dbReference type="Proteomes" id="UP000652761"/>
    </source>
</evidence>
<evidence type="ECO:0000313" key="1">
    <source>
        <dbReference type="EMBL" id="MQM07443.1"/>
    </source>
</evidence>
<dbReference type="AlphaFoldDB" id="A0A843W8K2"/>
<dbReference type="OrthoDB" id="1719622at2759"/>
<name>A0A843W8K2_COLES</name>
<gene>
    <name evidence="1" type="ORF">Taro_040283</name>
</gene>
<comment type="caution">
    <text evidence="1">The sequence shown here is derived from an EMBL/GenBank/DDBJ whole genome shotgun (WGS) entry which is preliminary data.</text>
</comment>
<protein>
    <submittedName>
        <fullName evidence="1">Uncharacterized protein</fullName>
    </submittedName>
</protein>
<dbReference type="Proteomes" id="UP000652761">
    <property type="component" value="Unassembled WGS sequence"/>
</dbReference>